<dbReference type="InterPro" id="IPR032675">
    <property type="entry name" value="LRR_dom_sf"/>
</dbReference>
<dbReference type="SMART" id="SM00579">
    <property type="entry name" value="FBD"/>
    <property type="match status" value="1"/>
</dbReference>
<dbReference type="Pfam" id="PF24758">
    <property type="entry name" value="LRR_At5g56370"/>
    <property type="match status" value="2"/>
</dbReference>
<dbReference type="OrthoDB" id="612216at2759"/>
<evidence type="ECO:0000313" key="2">
    <source>
        <dbReference type="EMBL" id="KAF7146104.1"/>
    </source>
</evidence>
<feature type="domain" description="FBD" evidence="1">
    <location>
        <begin position="616"/>
        <end position="685"/>
    </location>
</feature>
<dbReference type="SUPFAM" id="SSF81383">
    <property type="entry name" value="F-box domain"/>
    <property type="match status" value="1"/>
</dbReference>
<name>A0A834H5R5_RHOSS</name>
<dbReference type="PANTHER" id="PTHR31900">
    <property type="entry name" value="F-BOX/RNI SUPERFAMILY PROTEIN-RELATED"/>
    <property type="match status" value="1"/>
</dbReference>
<dbReference type="InterPro" id="IPR050232">
    <property type="entry name" value="FBL13/AtMIF1-like"/>
</dbReference>
<sequence>MNWSLNWSLKVPSLTHFLNLKTLELSYVTFSDDNSTQHLFSSCPVLQELALVKCGWKNLKTIMISIPTLRRLTIENEAKWTRDVLSCVTKIYAANLIHLHCISSLVVDFHLYDLSSLVDASIGLSFDSFAEDVTPQVLGLLSGVVNVKKLSIASNMLEGFDRDDMEGSTLGRVPSCFTSSLKTVRIAYFDRGFDEDAEEMWFVVTERERRKMDDVVLLPSSKHQKVSKDVTYGEGMDVISTLSDNVLRHILSFLSTEDSIRTSILSRRWQYLWTSISDINLDDISWSKDIDKTKDQCPMCHRFSDFVDRVLLLHDASDIRRLHLYILDPVNPGRLNSWISAATRHNVQELDLDLPVRTCFLLPCCLFTCESLLVLKLSMDCVLKAPSFIHFLSLKTLVFNLLTFSDDDSMQHLFSSCPVLQELALTNCGWKNIKTLTISVPTLKRLTIEDDSTDVLSCVVKIHAPNLIYLKFTSNLKVHFHLCGISSLVNASVDLPHRDVSQQHVSRAIGVLTGICNVKCLTVSADTLLVCLLLLFYNIASISDAENIMGRLPTFPNMTNLELNAEFCSDLTGGLINLLEKSPKLEFLDFDKGFDSDYIHDHEVCLMLERVPSCCCFKRFSLSCFEGKLAEMHFLRLLLKNATVLEKMTLYCEPILSEDSEKEEEVNNQLRGFPRRSESCVIELL</sequence>
<dbReference type="InterPro" id="IPR055411">
    <property type="entry name" value="LRR_FXL15/At3g58940/PEG3-like"/>
</dbReference>
<dbReference type="SUPFAM" id="SSF52058">
    <property type="entry name" value="L domain-like"/>
    <property type="match status" value="1"/>
</dbReference>
<evidence type="ECO:0000313" key="3">
    <source>
        <dbReference type="Proteomes" id="UP000626092"/>
    </source>
</evidence>
<dbReference type="InterPro" id="IPR006566">
    <property type="entry name" value="FBD"/>
</dbReference>
<dbReference type="Pfam" id="PF00646">
    <property type="entry name" value="F-box"/>
    <property type="match status" value="1"/>
</dbReference>
<dbReference type="InterPro" id="IPR053781">
    <property type="entry name" value="F-box_AtFBL13-like"/>
</dbReference>
<evidence type="ECO:0000259" key="1">
    <source>
        <dbReference type="SMART" id="SM00579"/>
    </source>
</evidence>
<gene>
    <name evidence="2" type="ORF">RHSIM_Rhsim04G0037400</name>
</gene>
<keyword evidence="3" id="KW-1185">Reference proteome</keyword>
<dbReference type="InterPro" id="IPR036047">
    <property type="entry name" value="F-box-like_dom_sf"/>
</dbReference>
<dbReference type="CDD" id="cd22160">
    <property type="entry name" value="F-box_AtFBL13-like"/>
    <property type="match status" value="1"/>
</dbReference>
<dbReference type="PANTHER" id="PTHR31900:SF30">
    <property type="entry name" value="SUPERFAMILY PROTEIN, PUTATIVE-RELATED"/>
    <property type="match status" value="1"/>
</dbReference>
<comment type="caution">
    <text evidence="2">The sequence shown here is derived from an EMBL/GenBank/DDBJ whole genome shotgun (WGS) entry which is preliminary data.</text>
</comment>
<dbReference type="Gene3D" id="3.80.10.10">
    <property type="entry name" value="Ribonuclease Inhibitor"/>
    <property type="match status" value="2"/>
</dbReference>
<proteinExistence type="predicted"/>
<protein>
    <recommendedName>
        <fullName evidence="1">FBD domain-containing protein</fullName>
    </recommendedName>
</protein>
<dbReference type="InterPro" id="IPR001810">
    <property type="entry name" value="F-box_dom"/>
</dbReference>
<dbReference type="EMBL" id="WJXA01000004">
    <property type="protein sequence ID" value="KAF7146104.1"/>
    <property type="molecule type" value="Genomic_DNA"/>
</dbReference>
<dbReference type="Pfam" id="PF08387">
    <property type="entry name" value="FBD"/>
    <property type="match status" value="1"/>
</dbReference>
<accession>A0A834H5R5</accession>
<dbReference type="AlphaFoldDB" id="A0A834H5R5"/>
<organism evidence="2 3">
    <name type="scientific">Rhododendron simsii</name>
    <name type="common">Sims's rhododendron</name>
    <dbReference type="NCBI Taxonomy" id="118357"/>
    <lineage>
        <taxon>Eukaryota</taxon>
        <taxon>Viridiplantae</taxon>
        <taxon>Streptophyta</taxon>
        <taxon>Embryophyta</taxon>
        <taxon>Tracheophyta</taxon>
        <taxon>Spermatophyta</taxon>
        <taxon>Magnoliopsida</taxon>
        <taxon>eudicotyledons</taxon>
        <taxon>Gunneridae</taxon>
        <taxon>Pentapetalae</taxon>
        <taxon>asterids</taxon>
        <taxon>Ericales</taxon>
        <taxon>Ericaceae</taxon>
        <taxon>Ericoideae</taxon>
        <taxon>Rhodoreae</taxon>
        <taxon>Rhododendron</taxon>
    </lineage>
</organism>
<dbReference type="Proteomes" id="UP000626092">
    <property type="component" value="Unassembled WGS sequence"/>
</dbReference>
<reference evidence="2" key="1">
    <citation type="submission" date="2019-11" db="EMBL/GenBank/DDBJ databases">
        <authorList>
            <person name="Liu Y."/>
            <person name="Hou J."/>
            <person name="Li T.-Q."/>
            <person name="Guan C.-H."/>
            <person name="Wu X."/>
            <person name="Wu H.-Z."/>
            <person name="Ling F."/>
            <person name="Zhang R."/>
            <person name="Shi X.-G."/>
            <person name="Ren J.-P."/>
            <person name="Chen E.-F."/>
            <person name="Sun J.-M."/>
        </authorList>
    </citation>
    <scope>NUCLEOTIDE SEQUENCE</scope>
    <source>
        <strain evidence="2">Adult_tree_wgs_1</strain>
        <tissue evidence="2">Leaves</tissue>
    </source>
</reference>